<dbReference type="EMBL" id="WEID01000006">
    <property type="protein sequence ID" value="KAB8139117.1"/>
    <property type="molecule type" value="Genomic_DNA"/>
</dbReference>
<evidence type="ECO:0000313" key="2">
    <source>
        <dbReference type="Proteomes" id="UP000480246"/>
    </source>
</evidence>
<dbReference type="GO" id="GO:0000150">
    <property type="term" value="F:DNA strand exchange activity"/>
    <property type="evidence" value="ECO:0007669"/>
    <property type="project" value="InterPro"/>
</dbReference>
<dbReference type="OrthoDB" id="9797501at2"/>
<organism evidence="1 2">
    <name type="scientific">Gracilibacillus oryzae</name>
    <dbReference type="NCBI Taxonomy" id="1672701"/>
    <lineage>
        <taxon>Bacteria</taxon>
        <taxon>Bacillati</taxon>
        <taxon>Bacillota</taxon>
        <taxon>Bacilli</taxon>
        <taxon>Bacillales</taxon>
        <taxon>Bacillaceae</taxon>
        <taxon>Gracilibacillus</taxon>
    </lineage>
</organism>
<evidence type="ECO:0008006" key="3">
    <source>
        <dbReference type="Google" id="ProtNLM"/>
    </source>
</evidence>
<name>A0A7C8L9M2_9BACI</name>
<keyword evidence="2" id="KW-1185">Reference proteome</keyword>
<comment type="caution">
    <text evidence="1">The sequence shown here is derived from an EMBL/GenBank/DDBJ whole genome shotgun (WGS) entry which is preliminary data.</text>
</comment>
<dbReference type="AlphaFoldDB" id="A0A7C8L9M2"/>
<accession>A0A7C8L9M2</accession>
<proteinExistence type="predicted"/>
<gene>
    <name evidence="1" type="ORF">F9U64_01595</name>
</gene>
<evidence type="ECO:0000313" key="1">
    <source>
        <dbReference type="EMBL" id="KAB8139117.1"/>
    </source>
</evidence>
<dbReference type="GO" id="GO:0003677">
    <property type="term" value="F:DNA binding"/>
    <property type="evidence" value="ECO:0007669"/>
    <property type="project" value="InterPro"/>
</dbReference>
<sequence length="114" mass="13333">MKKAVGYIKVRKDRVNSQLNQLVVEGIKEICKRNNWELVQIYQDKVTRRSSPKKESRKLFTDMNVNNSADVTIIFCFGEYVIYGPNEIDFVLMEDLEIVDKVEKELFILSLKNA</sequence>
<reference evidence="1 2" key="1">
    <citation type="submission" date="2019-10" db="EMBL/GenBank/DDBJ databases">
        <title>Gracilibacillus sp. nov. isolated from rice seeds.</title>
        <authorList>
            <person name="He S."/>
        </authorList>
    </citation>
    <scope>NUCLEOTIDE SEQUENCE [LARGE SCALE GENOMIC DNA]</scope>
    <source>
        <strain evidence="1 2">TD8</strain>
    </source>
</reference>
<protein>
    <recommendedName>
        <fullName evidence="3">Resolvase/invertase-type recombinase catalytic domain-containing protein</fullName>
    </recommendedName>
</protein>
<dbReference type="InterPro" id="IPR036162">
    <property type="entry name" value="Resolvase-like_N_sf"/>
</dbReference>
<dbReference type="RefSeq" id="WP_153401021.1">
    <property type="nucleotide sequence ID" value="NZ_ML762424.1"/>
</dbReference>
<dbReference type="Gene3D" id="3.40.50.1390">
    <property type="entry name" value="Resolvase, N-terminal catalytic domain"/>
    <property type="match status" value="1"/>
</dbReference>
<dbReference type="Proteomes" id="UP000480246">
    <property type="component" value="Unassembled WGS sequence"/>
</dbReference>